<dbReference type="InterPro" id="IPR010463">
    <property type="entry name" value="DUF1057"/>
</dbReference>
<accession>A0A8K1CNH2</accession>
<dbReference type="EMBL" id="SPLM01000007">
    <property type="protein sequence ID" value="TMW66802.1"/>
    <property type="molecule type" value="Genomic_DNA"/>
</dbReference>
<proteinExistence type="predicted"/>
<name>A0A8K1CNH2_PYTOL</name>
<dbReference type="Proteomes" id="UP000794436">
    <property type="component" value="Unassembled WGS sequence"/>
</dbReference>
<gene>
    <name evidence="1" type="ORF">Poli38472_014114</name>
</gene>
<evidence type="ECO:0000313" key="1">
    <source>
        <dbReference type="EMBL" id="TMW66802.1"/>
    </source>
</evidence>
<sequence length="321" mass="35824">MATALLRPTRCVRSQRPWLLRAMSSAKPVLPEAQVMEVNGRYNVKYVDVRPASASESPTIVLIHGAPGSHNDFKHLIPLLQSKARVIGINLPGNGGSEVRADKYYEHVRAIDLARTALDTVRQLCSKDEPVFVLGHSFGGHATLNLAAMNEESKDVNLRGLALIASAGLRPHKALQPRTNAIAWQMLRSNVEAIERFAHWLVKFAYVKVLKFPANAPTDHYVAGIVRCATTEFPVVKAHVDRVRHIPTFFAWARDDAFMEEEIFLELSEELHPGPRFAFNRGGHNIQKTKATFLADRLLAWTNAVISDDKTVHSKEIEVHP</sequence>
<dbReference type="PANTHER" id="PTHR47533">
    <property type="entry name" value="PROTEIN CBG21859"/>
    <property type="match status" value="1"/>
</dbReference>
<dbReference type="InterPro" id="IPR000073">
    <property type="entry name" value="AB_hydrolase_1"/>
</dbReference>
<protein>
    <recommendedName>
        <fullName evidence="3">AB hydrolase-1 domain-containing protein</fullName>
    </recommendedName>
</protein>
<keyword evidence="2" id="KW-1185">Reference proteome</keyword>
<dbReference type="OrthoDB" id="6431331at2759"/>
<evidence type="ECO:0008006" key="3">
    <source>
        <dbReference type="Google" id="ProtNLM"/>
    </source>
</evidence>
<dbReference type="PRINTS" id="PR00111">
    <property type="entry name" value="ABHYDROLASE"/>
</dbReference>
<dbReference type="SUPFAM" id="SSF53474">
    <property type="entry name" value="alpha/beta-Hydrolases"/>
    <property type="match status" value="1"/>
</dbReference>
<dbReference type="PANTHER" id="PTHR47533:SF4">
    <property type="entry name" value="AB HYDROLASE-1 DOMAIN-CONTAINING PROTEIN"/>
    <property type="match status" value="1"/>
</dbReference>
<dbReference type="Gene3D" id="3.40.50.1820">
    <property type="entry name" value="alpha/beta hydrolase"/>
    <property type="match status" value="1"/>
</dbReference>
<evidence type="ECO:0000313" key="2">
    <source>
        <dbReference type="Proteomes" id="UP000794436"/>
    </source>
</evidence>
<dbReference type="InterPro" id="IPR029058">
    <property type="entry name" value="AB_hydrolase_fold"/>
</dbReference>
<organism evidence="1 2">
    <name type="scientific">Pythium oligandrum</name>
    <name type="common">Mycoparasitic fungus</name>
    <dbReference type="NCBI Taxonomy" id="41045"/>
    <lineage>
        <taxon>Eukaryota</taxon>
        <taxon>Sar</taxon>
        <taxon>Stramenopiles</taxon>
        <taxon>Oomycota</taxon>
        <taxon>Peronosporomycetes</taxon>
        <taxon>Pythiales</taxon>
        <taxon>Pythiaceae</taxon>
        <taxon>Pythium</taxon>
    </lineage>
</organism>
<dbReference type="AlphaFoldDB" id="A0A8K1CNH2"/>
<reference evidence="1" key="1">
    <citation type="submission" date="2019-03" db="EMBL/GenBank/DDBJ databases">
        <title>Long read genome sequence of the mycoparasitic Pythium oligandrum ATCC 38472 isolated from sugarbeet rhizosphere.</title>
        <authorList>
            <person name="Gaulin E."/>
        </authorList>
    </citation>
    <scope>NUCLEOTIDE SEQUENCE</scope>
    <source>
        <strain evidence="1">ATCC 38472_TT</strain>
    </source>
</reference>
<comment type="caution">
    <text evidence="1">The sequence shown here is derived from an EMBL/GenBank/DDBJ whole genome shotgun (WGS) entry which is preliminary data.</text>
</comment>
<dbReference type="Pfam" id="PF06342">
    <property type="entry name" value="DUF1057"/>
    <property type="match status" value="1"/>
</dbReference>